<evidence type="ECO:0000256" key="1">
    <source>
        <dbReference type="SAM" id="Phobius"/>
    </source>
</evidence>
<dbReference type="InterPro" id="IPR050879">
    <property type="entry name" value="Acyltransferase_3"/>
</dbReference>
<dbReference type="GO" id="GO:0000271">
    <property type="term" value="P:polysaccharide biosynthetic process"/>
    <property type="evidence" value="ECO:0007669"/>
    <property type="project" value="TreeGrafter"/>
</dbReference>
<dbReference type="RefSeq" id="WP_052037171.1">
    <property type="nucleotide sequence ID" value="NZ_JAEMUK010000007.1"/>
</dbReference>
<feature type="transmembrane region" description="Helical" evidence="1">
    <location>
        <begin position="257"/>
        <end position="278"/>
    </location>
</feature>
<keyword evidence="3" id="KW-0808">Transferase</keyword>
<feature type="transmembrane region" description="Helical" evidence="1">
    <location>
        <begin position="104"/>
        <end position="122"/>
    </location>
</feature>
<dbReference type="PANTHER" id="PTHR23028">
    <property type="entry name" value="ACETYLTRANSFERASE"/>
    <property type="match status" value="1"/>
</dbReference>
<name>A0A8I1KKY7_9HYPH</name>
<keyword evidence="3" id="KW-0012">Acyltransferase</keyword>
<protein>
    <submittedName>
        <fullName evidence="3">Acyltransferase</fullName>
    </submittedName>
</protein>
<dbReference type="InterPro" id="IPR002656">
    <property type="entry name" value="Acyl_transf_3_dom"/>
</dbReference>
<organism evidence="3 4">
    <name type="scientific">Rhodomicrobium udaipurense</name>
    <dbReference type="NCBI Taxonomy" id="1202716"/>
    <lineage>
        <taxon>Bacteria</taxon>
        <taxon>Pseudomonadati</taxon>
        <taxon>Pseudomonadota</taxon>
        <taxon>Alphaproteobacteria</taxon>
        <taxon>Hyphomicrobiales</taxon>
        <taxon>Hyphomicrobiaceae</taxon>
        <taxon>Rhodomicrobium</taxon>
    </lineage>
</organism>
<feature type="transmembrane region" description="Helical" evidence="1">
    <location>
        <begin position="321"/>
        <end position="339"/>
    </location>
</feature>
<feature type="domain" description="Acyltransferase 3" evidence="2">
    <location>
        <begin position="12"/>
        <end position="338"/>
    </location>
</feature>
<evidence type="ECO:0000259" key="2">
    <source>
        <dbReference type="Pfam" id="PF01757"/>
    </source>
</evidence>
<evidence type="ECO:0000313" key="4">
    <source>
        <dbReference type="Proteomes" id="UP000623250"/>
    </source>
</evidence>
<dbReference type="Proteomes" id="UP000623250">
    <property type="component" value="Unassembled WGS sequence"/>
</dbReference>
<keyword evidence="1" id="KW-1133">Transmembrane helix</keyword>
<feature type="transmembrane region" description="Helical" evidence="1">
    <location>
        <begin position="183"/>
        <end position="198"/>
    </location>
</feature>
<feature type="transmembrane region" description="Helical" evidence="1">
    <location>
        <begin position="290"/>
        <end position="309"/>
    </location>
</feature>
<feature type="transmembrane region" description="Helical" evidence="1">
    <location>
        <begin position="204"/>
        <end position="222"/>
    </location>
</feature>
<reference evidence="3 4" key="1">
    <citation type="submission" date="2020-12" db="EMBL/GenBank/DDBJ databases">
        <title>Revised draft genomes of Rhodomicrobium vannielii ATCC 17100 and Rhodomicrobium udaipurense JA643.</title>
        <authorList>
            <person name="Conners E.M."/>
            <person name="Davenport E.J."/>
            <person name="Bose A."/>
        </authorList>
    </citation>
    <scope>NUCLEOTIDE SEQUENCE [LARGE SCALE GENOMIC DNA]</scope>
    <source>
        <strain evidence="3 4">JA643</strain>
    </source>
</reference>
<sequence>MRPAFSPTHHFAFVDGLRGLAALAVLVFHYQHFFMPKAGEMPSADVIQGLPLYSIAYPFYNYGWIGVQIFWIISGFVFAHIYLRAPKMTAADFFLRRFARLYPLHFATLLAVAALQAISIRSTGHFQIYENNDAQHFLLHLFMASNWFQRDDWSFNGPIWSVSVEVLIYAVFFALIPFLTRRRFLRFLAAFFFVGLYGLGFKHVAIECAVCFFAGASLYTLAEWRGMRRRVIVAPVLVAALAVLAICTARMSDNKTVLLWTFAVSAVTVFVCLDLLLSHRAEWLKRLGDISYPVYLLHVPVQIALLTAFDWGVFDRSMTTSAWFMLAFIVAIVLAALYTHRHFEMPAQKAIRAALSRTYAGEKVAA</sequence>
<keyword evidence="4" id="KW-1185">Reference proteome</keyword>
<evidence type="ECO:0000313" key="3">
    <source>
        <dbReference type="EMBL" id="MBJ7542533.1"/>
    </source>
</evidence>
<gene>
    <name evidence="3" type="ORF">JDN41_03070</name>
</gene>
<dbReference type="GO" id="GO:0016020">
    <property type="term" value="C:membrane"/>
    <property type="evidence" value="ECO:0007669"/>
    <property type="project" value="TreeGrafter"/>
</dbReference>
<feature type="transmembrane region" description="Helical" evidence="1">
    <location>
        <begin position="62"/>
        <end position="83"/>
    </location>
</feature>
<dbReference type="AlphaFoldDB" id="A0A8I1KKY7"/>
<feature type="transmembrane region" description="Helical" evidence="1">
    <location>
        <begin position="157"/>
        <end position="176"/>
    </location>
</feature>
<dbReference type="Pfam" id="PF01757">
    <property type="entry name" value="Acyl_transf_3"/>
    <property type="match status" value="1"/>
</dbReference>
<feature type="transmembrane region" description="Helical" evidence="1">
    <location>
        <begin position="231"/>
        <end position="251"/>
    </location>
</feature>
<keyword evidence="1" id="KW-0812">Transmembrane</keyword>
<keyword evidence="1" id="KW-0472">Membrane</keyword>
<proteinExistence type="predicted"/>
<dbReference type="GO" id="GO:0016747">
    <property type="term" value="F:acyltransferase activity, transferring groups other than amino-acyl groups"/>
    <property type="evidence" value="ECO:0007669"/>
    <property type="project" value="InterPro"/>
</dbReference>
<dbReference type="EMBL" id="JAEMUK010000007">
    <property type="protein sequence ID" value="MBJ7542533.1"/>
    <property type="molecule type" value="Genomic_DNA"/>
</dbReference>
<comment type="caution">
    <text evidence="3">The sequence shown here is derived from an EMBL/GenBank/DDBJ whole genome shotgun (WGS) entry which is preliminary data.</text>
</comment>
<dbReference type="PANTHER" id="PTHR23028:SF131">
    <property type="entry name" value="BLR2367 PROTEIN"/>
    <property type="match status" value="1"/>
</dbReference>
<accession>A0A8I1KKY7</accession>
<feature type="transmembrane region" description="Helical" evidence="1">
    <location>
        <begin position="12"/>
        <end position="31"/>
    </location>
</feature>